<evidence type="ECO:0000259" key="1">
    <source>
        <dbReference type="PROSITE" id="PS50075"/>
    </source>
</evidence>
<evidence type="ECO:0000313" key="3">
    <source>
        <dbReference type="Proteomes" id="UP000067448"/>
    </source>
</evidence>
<dbReference type="PANTHER" id="PTHR45527:SF1">
    <property type="entry name" value="FATTY ACID SYNTHASE"/>
    <property type="match status" value="1"/>
</dbReference>
<dbReference type="InterPro" id="IPR009081">
    <property type="entry name" value="PP-bd_ACP"/>
</dbReference>
<reference evidence="3" key="1">
    <citation type="submission" date="2015-11" db="EMBL/GenBank/DDBJ databases">
        <authorList>
            <consortium name="Cross-ministerial Strategic Innovation Promotion Program (SIP) consortium"/>
            <person name="Tomihama T."/>
            <person name="Ikenaga M."/>
            <person name="Sakai M."/>
            <person name="Okubo T."/>
            <person name="Ikeda S."/>
        </authorList>
    </citation>
    <scope>NUCLEOTIDE SEQUENCE [LARGE SCALE GENOMIC DNA]</scope>
    <source>
        <strain evidence="3">S58</strain>
    </source>
</reference>
<dbReference type="GO" id="GO:0005737">
    <property type="term" value="C:cytoplasm"/>
    <property type="evidence" value="ECO:0007669"/>
    <property type="project" value="TreeGrafter"/>
</dbReference>
<dbReference type="EMBL" id="BCMM01000001">
    <property type="protein sequence ID" value="GAQ60054.1"/>
    <property type="molecule type" value="Genomic_DNA"/>
</dbReference>
<reference evidence="2 3" key="2">
    <citation type="journal article" date="2016" name="Genome Announc.">
        <title>Draft Genome Sequences of Streptomyces scabiei S58, Streptomyces turgidiscabies T45, and Streptomyces acidiscabies a10, the Pathogens of Potato Common Scab, Isolated in Japan.</title>
        <authorList>
            <person name="Tomihama T."/>
            <person name="Nishi Y."/>
            <person name="Sakai M."/>
            <person name="Ikenaga M."/>
            <person name="Okubo T."/>
            <person name="Ikeda S."/>
        </authorList>
    </citation>
    <scope>NUCLEOTIDE SEQUENCE [LARGE SCALE GENOMIC DNA]</scope>
    <source>
        <strain evidence="2 3">S58</strain>
    </source>
</reference>
<dbReference type="Gene3D" id="3.30.300.30">
    <property type="match status" value="1"/>
</dbReference>
<evidence type="ECO:0000313" key="2">
    <source>
        <dbReference type="EMBL" id="GAQ60054.1"/>
    </source>
</evidence>
<proteinExistence type="predicted"/>
<dbReference type="SUPFAM" id="SSF47336">
    <property type="entry name" value="ACP-like"/>
    <property type="match status" value="1"/>
</dbReference>
<protein>
    <submittedName>
        <fullName evidence="2">Gramicidin S synthase 2</fullName>
    </submittedName>
</protein>
<dbReference type="InterPro" id="IPR045851">
    <property type="entry name" value="AMP-bd_C_sf"/>
</dbReference>
<dbReference type="PANTHER" id="PTHR45527">
    <property type="entry name" value="NONRIBOSOMAL PEPTIDE SYNTHETASE"/>
    <property type="match status" value="1"/>
</dbReference>
<name>A0A100JIA4_STRSC</name>
<comment type="caution">
    <text evidence="2">The sequence shown here is derived from an EMBL/GenBank/DDBJ whole genome shotgun (WGS) entry which is preliminary data.</text>
</comment>
<dbReference type="PROSITE" id="PS50075">
    <property type="entry name" value="CARRIER"/>
    <property type="match status" value="1"/>
</dbReference>
<dbReference type="Proteomes" id="UP000067448">
    <property type="component" value="Unassembled WGS sequence"/>
</dbReference>
<dbReference type="Pfam" id="PF00550">
    <property type="entry name" value="PP-binding"/>
    <property type="match status" value="1"/>
</dbReference>
<sequence>MAGEICVGGAGVALGHLGQEELTARRFVPDPYTGGTMCRSGDLGRLRPDGRLEHLGRLDSQVKIRGFRIEPDEIRSVLLEDPDVRAAAVVVRRDDPDDDFFELGGNSLFAVRIAAVMRAQGLPSLRMRELYRRPTIRGTVNSLATSDG</sequence>
<accession>A0A100JIA4</accession>
<dbReference type="InterPro" id="IPR036736">
    <property type="entry name" value="ACP-like_sf"/>
</dbReference>
<dbReference type="GO" id="GO:0043041">
    <property type="term" value="P:amino acid activation for nonribosomal peptide biosynthetic process"/>
    <property type="evidence" value="ECO:0007669"/>
    <property type="project" value="TreeGrafter"/>
</dbReference>
<dbReference type="SUPFAM" id="SSF56801">
    <property type="entry name" value="Acetyl-CoA synthetase-like"/>
    <property type="match status" value="1"/>
</dbReference>
<feature type="domain" description="Carrier" evidence="1">
    <location>
        <begin position="68"/>
        <end position="147"/>
    </location>
</feature>
<organism evidence="2 3">
    <name type="scientific">Streptomyces scabiei</name>
    <dbReference type="NCBI Taxonomy" id="1930"/>
    <lineage>
        <taxon>Bacteria</taxon>
        <taxon>Bacillati</taxon>
        <taxon>Actinomycetota</taxon>
        <taxon>Actinomycetes</taxon>
        <taxon>Kitasatosporales</taxon>
        <taxon>Streptomycetaceae</taxon>
        <taxon>Streptomyces</taxon>
    </lineage>
</organism>
<reference evidence="3" key="3">
    <citation type="submission" date="2016-02" db="EMBL/GenBank/DDBJ databases">
        <title>Draft genome of pathogenic Streptomyces sp. in Japan.</title>
        <authorList>
            <person name="Tomihama T."/>
            <person name="Ikenaga M."/>
            <person name="Sakai M."/>
            <person name="Okubo T."/>
            <person name="Ikeda S."/>
        </authorList>
    </citation>
    <scope>NUCLEOTIDE SEQUENCE [LARGE SCALE GENOMIC DNA]</scope>
    <source>
        <strain evidence="3">S58</strain>
    </source>
</reference>
<dbReference type="InterPro" id="IPR042099">
    <property type="entry name" value="ANL_N_sf"/>
</dbReference>
<gene>
    <name evidence="2" type="primary">grsB</name>
    <name evidence="2" type="ORF">SsS58_00393</name>
</gene>
<dbReference type="Gene3D" id="3.40.50.12780">
    <property type="entry name" value="N-terminal domain of ligase-like"/>
    <property type="match status" value="1"/>
</dbReference>
<dbReference type="AlphaFoldDB" id="A0A100JIA4"/>
<dbReference type="GO" id="GO:0031177">
    <property type="term" value="F:phosphopantetheine binding"/>
    <property type="evidence" value="ECO:0007669"/>
    <property type="project" value="TreeGrafter"/>
</dbReference>
<dbReference type="GO" id="GO:0044550">
    <property type="term" value="P:secondary metabolite biosynthetic process"/>
    <property type="evidence" value="ECO:0007669"/>
    <property type="project" value="TreeGrafter"/>
</dbReference>